<evidence type="ECO:0000313" key="3">
    <source>
        <dbReference type="Proteomes" id="UP000192050"/>
    </source>
</evidence>
<dbReference type="SUPFAM" id="SSF52540">
    <property type="entry name" value="P-loop containing nucleoside triphosphate hydrolases"/>
    <property type="match status" value="1"/>
</dbReference>
<dbReference type="AlphaFoldDB" id="A0A1V0N3R5"/>
<evidence type="ECO:0000259" key="1">
    <source>
        <dbReference type="Pfam" id="PF03205"/>
    </source>
</evidence>
<accession>A0A1V0N3R5</accession>
<gene>
    <name evidence="2" type="ORF">FAD_0901</name>
</gene>
<dbReference type="GO" id="GO:0005525">
    <property type="term" value="F:GTP binding"/>
    <property type="evidence" value="ECO:0007669"/>
    <property type="project" value="InterPro"/>
</dbReference>
<dbReference type="KEGG" id="fai:FAD_0901"/>
<reference evidence="2 3" key="1">
    <citation type="submission" date="2011-10" db="EMBL/GenBank/DDBJ databases">
        <title>Metabolic and evolutionary patterns in the extreme acidophile Ferroplasma acidiphilum.</title>
        <authorList>
            <person name="Golyshina O.V."/>
            <person name="Kozyavkin S.A."/>
            <person name="Tatusov R.L."/>
            <person name="Slesarev A.I."/>
            <person name="Golyshin P.N."/>
        </authorList>
    </citation>
    <scope>NUCLEOTIDE SEQUENCE [LARGE SCALE GENOMIC DNA]</scope>
    <source>
        <strain evidence="3">Y</strain>
    </source>
</reference>
<dbReference type="EMBL" id="CP015363">
    <property type="protein sequence ID" value="ARD84793.1"/>
    <property type="molecule type" value="Genomic_DNA"/>
</dbReference>
<dbReference type="RefSeq" id="WP_081142151.1">
    <property type="nucleotide sequence ID" value="NZ_CP015363.1"/>
</dbReference>
<name>A0A1V0N3R5_9ARCH</name>
<dbReference type="Proteomes" id="UP000192050">
    <property type="component" value="Chromosome"/>
</dbReference>
<dbReference type="STRING" id="74969.FAD_0901"/>
<protein>
    <recommendedName>
        <fullName evidence="1">Molybdopterin-guanine dinucleotide biosynthesis protein B (MobB) domain-containing protein</fullName>
    </recommendedName>
</protein>
<dbReference type="Pfam" id="PF03205">
    <property type="entry name" value="MobB"/>
    <property type="match status" value="1"/>
</dbReference>
<dbReference type="GO" id="GO:0006777">
    <property type="term" value="P:Mo-molybdopterin cofactor biosynthetic process"/>
    <property type="evidence" value="ECO:0007669"/>
    <property type="project" value="InterPro"/>
</dbReference>
<organism evidence="2 3">
    <name type="scientific">Ferroplasma acidiphilum</name>
    <dbReference type="NCBI Taxonomy" id="74969"/>
    <lineage>
        <taxon>Archaea</taxon>
        <taxon>Methanobacteriati</taxon>
        <taxon>Thermoplasmatota</taxon>
        <taxon>Thermoplasmata</taxon>
        <taxon>Thermoplasmatales</taxon>
        <taxon>Ferroplasmaceae</taxon>
        <taxon>Ferroplasma</taxon>
    </lineage>
</organism>
<evidence type="ECO:0000313" key="2">
    <source>
        <dbReference type="EMBL" id="ARD84793.1"/>
    </source>
</evidence>
<proteinExistence type="predicted"/>
<dbReference type="OrthoDB" id="9014at2157"/>
<dbReference type="PANTHER" id="PTHR40072:SF1">
    <property type="entry name" value="MOLYBDOPTERIN-GUANINE DINUCLEOTIDE BIOSYNTHESIS ADAPTER PROTEIN"/>
    <property type="match status" value="1"/>
</dbReference>
<keyword evidence="3" id="KW-1185">Reference proteome</keyword>
<dbReference type="InterPro" id="IPR052539">
    <property type="entry name" value="MGD_biosynthesis_adapter"/>
</dbReference>
<dbReference type="GeneID" id="31676404"/>
<dbReference type="InterPro" id="IPR027417">
    <property type="entry name" value="P-loop_NTPase"/>
</dbReference>
<dbReference type="PANTHER" id="PTHR40072">
    <property type="entry name" value="MOLYBDOPTERIN-GUANINE DINUCLEOTIDE BIOSYNTHESIS ADAPTER PROTEIN-RELATED"/>
    <property type="match status" value="1"/>
</dbReference>
<feature type="domain" description="Molybdopterin-guanine dinucleotide biosynthesis protein B (MobB)" evidence="1">
    <location>
        <begin position="3"/>
        <end position="101"/>
    </location>
</feature>
<dbReference type="Gene3D" id="3.40.50.300">
    <property type="entry name" value="P-loop containing nucleotide triphosphate hydrolases"/>
    <property type="match status" value="1"/>
</dbReference>
<sequence>MKIFSFFGSSSSGKTTIISNIISELSGSMKIGYIKNIPHDNISLDTEYKDTWKMENAGAYRIYGLAPSRTYSMVEKETSPDEIIEKENDVDIFIIEGFRAFDKSIKFLVLGSEDYLAIKHDYTITATNRTYEGRAIKYPEEFHKIISILKAP</sequence>
<dbReference type="InterPro" id="IPR004435">
    <property type="entry name" value="MobB_dom"/>
</dbReference>